<dbReference type="InterPro" id="IPR010060">
    <property type="entry name" value="NRPS_synth"/>
</dbReference>
<keyword evidence="5" id="KW-0677">Repeat</keyword>
<dbReference type="FunFam" id="3.40.50.980:FF:000001">
    <property type="entry name" value="Non-ribosomal peptide synthetase"/>
    <property type="match status" value="2"/>
</dbReference>
<dbReference type="InterPro" id="IPR001031">
    <property type="entry name" value="Thioesterase"/>
</dbReference>
<dbReference type="InterPro" id="IPR025110">
    <property type="entry name" value="AMP-bd_C"/>
</dbReference>
<dbReference type="EMBL" id="SNZH01000005">
    <property type="protein sequence ID" value="TDR45090.1"/>
    <property type="molecule type" value="Genomic_DNA"/>
</dbReference>
<dbReference type="InterPro" id="IPR000873">
    <property type="entry name" value="AMP-dep_synth/lig_dom"/>
</dbReference>
<protein>
    <submittedName>
        <fullName evidence="7">Non-ribosomal peptide synthase protein (TIGR01720 family)/amino acid adenylation domain-containing protein</fullName>
    </submittedName>
</protein>
<evidence type="ECO:0000259" key="6">
    <source>
        <dbReference type="PROSITE" id="PS50075"/>
    </source>
</evidence>
<dbReference type="CDD" id="cd19534">
    <property type="entry name" value="E_NRPS"/>
    <property type="match status" value="1"/>
</dbReference>
<dbReference type="Pfam" id="PF00550">
    <property type="entry name" value="PP-binding"/>
    <property type="match status" value="3"/>
</dbReference>
<dbReference type="CDD" id="cd19544">
    <property type="entry name" value="E-C_NRPS"/>
    <property type="match status" value="1"/>
</dbReference>
<dbReference type="GO" id="GO:0072330">
    <property type="term" value="P:monocarboxylic acid biosynthetic process"/>
    <property type="evidence" value="ECO:0007669"/>
    <property type="project" value="UniProtKB-ARBA"/>
</dbReference>
<evidence type="ECO:0000256" key="2">
    <source>
        <dbReference type="ARBA" id="ARBA00006432"/>
    </source>
</evidence>
<dbReference type="Gene3D" id="3.40.50.1820">
    <property type="entry name" value="alpha/beta hydrolase"/>
    <property type="match status" value="1"/>
</dbReference>
<evidence type="ECO:0000256" key="3">
    <source>
        <dbReference type="ARBA" id="ARBA00022450"/>
    </source>
</evidence>
<keyword evidence="4" id="KW-0597">Phosphoprotein</keyword>
<dbReference type="InterPro" id="IPR006162">
    <property type="entry name" value="Ppantetheine_attach_site"/>
</dbReference>
<dbReference type="InterPro" id="IPR009081">
    <property type="entry name" value="PP-bd_ACP"/>
</dbReference>
<feature type="domain" description="Carrier" evidence="6">
    <location>
        <begin position="2732"/>
        <end position="2809"/>
    </location>
</feature>
<dbReference type="SUPFAM" id="SSF56801">
    <property type="entry name" value="Acetyl-CoA synthetase-like"/>
    <property type="match status" value="3"/>
</dbReference>
<dbReference type="PROSITE" id="PS00455">
    <property type="entry name" value="AMP_BINDING"/>
    <property type="match status" value="2"/>
</dbReference>
<dbReference type="Gene3D" id="3.40.50.980">
    <property type="match status" value="4"/>
</dbReference>
<dbReference type="SUPFAM" id="SSF52777">
    <property type="entry name" value="CoA-dependent acyltransferases"/>
    <property type="match status" value="6"/>
</dbReference>
<evidence type="ECO:0000313" key="7">
    <source>
        <dbReference type="EMBL" id="TDR45090.1"/>
    </source>
</evidence>
<dbReference type="Gene3D" id="3.30.300.30">
    <property type="match status" value="3"/>
</dbReference>
<gene>
    <name evidence="7" type="ORF">DFR29_105273</name>
</gene>
<dbReference type="InterPro" id="IPR023213">
    <property type="entry name" value="CAT-like_dom_sf"/>
</dbReference>
<dbReference type="NCBIfam" id="TIGR01720">
    <property type="entry name" value="NRPS-para261"/>
    <property type="match status" value="1"/>
</dbReference>
<dbReference type="GO" id="GO:0031177">
    <property type="term" value="F:phosphopantetheine binding"/>
    <property type="evidence" value="ECO:0007669"/>
    <property type="project" value="InterPro"/>
</dbReference>
<dbReference type="NCBIfam" id="NF003417">
    <property type="entry name" value="PRK04813.1"/>
    <property type="match status" value="3"/>
</dbReference>
<dbReference type="FunFam" id="3.30.300.30:FF:000010">
    <property type="entry name" value="Enterobactin synthetase component F"/>
    <property type="match status" value="3"/>
</dbReference>
<dbReference type="NCBIfam" id="TIGR01733">
    <property type="entry name" value="AA-adenyl-dom"/>
    <property type="match status" value="2"/>
</dbReference>
<dbReference type="InterPro" id="IPR001242">
    <property type="entry name" value="Condensation_dom"/>
</dbReference>
<dbReference type="GO" id="GO:0003824">
    <property type="term" value="F:catalytic activity"/>
    <property type="evidence" value="ECO:0007669"/>
    <property type="project" value="InterPro"/>
</dbReference>
<comment type="cofactor">
    <cofactor evidence="1">
        <name>pantetheine 4'-phosphate</name>
        <dbReference type="ChEBI" id="CHEBI:47942"/>
    </cofactor>
</comment>
<dbReference type="GO" id="GO:0005737">
    <property type="term" value="C:cytoplasm"/>
    <property type="evidence" value="ECO:0007669"/>
    <property type="project" value="TreeGrafter"/>
</dbReference>
<dbReference type="PANTHER" id="PTHR45527">
    <property type="entry name" value="NONRIBOSOMAL PEPTIDE SYNTHETASE"/>
    <property type="match status" value="1"/>
</dbReference>
<dbReference type="PROSITE" id="PS00012">
    <property type="entry name" value="PHOSPHOPANTETHEINE"/>
    <property type="match status" value="2"/>
</dbReference>
<name>A0A4R6Z0N0_9GAMM</name>
<dbReference type="InterPro" id="IPR036736">
    <property type="entry name" value="ACP-like_sf"/>
</dbReference>
<dbReference type="InterPro" id="IPR010071">
    <property type="entry name" value="AA_adenyl_dom"/>
</dbReference>
<dbReference type="SMART" id="SM01294">
    <property type="entry name" value="PKS_PP_betabranch"/>
    <property type="match status" value="1"/>
</dbReference>
<evidence type="ECO:0000313" key="8">
    <source>
        <dbReference type="Proteomes" id="UP000295293"/>
    </source>
</evidence>
<dbReference type="PANTHER" id="PTHR45527:SF1">
    <property type="entry name" value="FATTY ACID SYNTHASE"/>
    <property type="match status" value="1"/>
</dbReference>
<dbReference type="SMART" id="SM00824">
    <property type="entry name" value="PKS_TE"/>
    <property type="match status" value="1"/>
</dbReference>
<sequence>WLADGSIEYLGRNDFQVKIRGFRIELGEIEAALLACAGVREAVVVAREDVPGEKRVVAYLVAAQADDLVERLRVQLAARLPAYMLPAAFVLLPALPLNSNGKVDRRQLPAPDYQAQELYVAPANAVEARLAEIWQQLLRVEQVGVHDNFFQMGGDSILSIQVVARANQAGIHITTRQLFEAQTIAELARLAASQAAVAAPQDAIDGVLPLLPIQQRFLDGDERDRHHFNQAVLLQTPSGFDAAALQALVAAIYRRHDALRLRFTRVDDQWQARHVPLDATMLADSCVVEPLPLQPAEQAAFVTARCSDWQTRFDLAQGPLLRAVLFAPADAQDSGRLLLAVHHIVMDGVSWRVLLADLEQAYAQHSRGEPIALRAKTSSLQQWSNSLVDYANSDDLQQERAYWLAQNDLAPAPLPLDRPTQGEGSIASTRSVTLGLDAEETRALLQECPAAYRTQVNELLLAGVFLGMREWTGSDGLRLRLEGHGREALFDQLDVTQTVGWFTSLFPLTLHCAETDTGALVKAVKEQYRAIPHHGIGYGLLRYLAAEPLPACDDDAVLEFNYLGQFDQVLGADTRFQAGRESSGAQVSPQRRRPARLSLIGKVFGGQLQFSLNYSAEQYDEANMRGLAALLENALRRVVAHCRMPGVGSYTLSDFPLARITAAQLDDWQMRYPALSRLYPATPMQAGLLFESLVDATTYVVQMMPVLQGELDLPAFRAAWQQTVQRHDALRTAFVGEGAALHQLVWDQAELPWHEEDWCGLDDVEQTRRFEAYRRRDKQAGFDFVRPPLLRLAVFRLGAQRYQLLWTYHHILSDGWSSPLVYRDVVALYQAQLQGLPAPLPPPPAYERYIAWLQRQDAEQARAHWRSLLADVDAPTPLVLDTLPGDGSHGPREQRLLLSVAETDALRALAQSQHTTVNTLLQWSWAYLLHRYSGEARVLFGATISGRAAEVAGIEQMVGLFINTIPVKVEFDGRRSVAESLRTLQQDFQRSNDYGFLSLVDMQRQSALRSGVSLFDSLLVFENYPLDAMTEAADAASGGAAAARLRIERSSSNEQTSYALTLNASLDRSLQVKCGYRAEDFAAATIERLLGHLAAVLRQLPAAVQHNRRIELLQDSERRQLQDWNATQQDYARDATIHALFEAQVQRHPGAIALVHGSESLSYAELNRRANRLARRLVALGAQVDGRVAICLERGVDMIVALLASLKAGSAYVPLDPRYPPERLAYMLADAAPSVLLTQAALRDSLPVLAAGAAPLLLLDGEDLSALADSDLHVAGLAASSLAYVIYTSGSTGQPKGVEQTHRTMVNLMTSLFSRHAVLAQPLPTLQFATLNFDMSLYEVCNALFTGSALVLIDEDDRLDFDRLFALIAREQVGRVYLPTALLQPFAHAALAQQVRLPALKLMQVAGEQLTITPTIRDWARHSGCAVLNLYGPTESHVVSDQLLEGDAVNWATLPPVGKPVANMQMQILDAQLSAVPVGIAGELYLSGDGLARGYLDRPALTAERFIEPVQDGGDRIRLYKTGDLARWLPDGTVEYLGRNDFQVKIHGFRIELGEIEARLVACAGVREAAVVALDDGPAGKRLVAYVVAQDAAQLQPAELRAALARELPDYMIPAAFVSLPALPLTANGKVDRRALPAPDAALLPGRAYAPPQGDIESAIAAVWQELLGLDQVGRDDHFFELGGHSLLVISLIERLRQRGFSLGVKAVFAAPTVRALAEVLAGAAGEAAFEVAPNRLDAATTQITPELLPLVELSQPAIDGIVAAVPGGTANIQDIYPLAPLQEGILFHHLLGGSGDAYLLRRVVGFDSRERLDAFLQALQTVIDRHDILRSAVFWQGLPKPVQVVHRRAPLPLHELALADDVPALEQLLARTDPRRTRLDLQQAPVIAAYVVPDAQSGEWLLALLNHHMVCDHVTLDLMIGEIHCLLQGQGDRLAEPLPYRNFIARTHTVPEAVHEAYFRAQLGDIDTPVAPFGVLDVQSDAQAVSEVRIALDDNLAQRIREQSRRCGVTPAVLFHVAWAQVLGRCTGLDDVVFGTVLSGRLQGSEGADQVVGLFINTLPLRVGLAGIGVRDAVAEVYRRLGELLTHEQASLALAQRCSAVSPALPLFTALLNYRHIHNIGTPADMAWQGMRSLDASARNSYPLTMSVEDRGQAFGLTAQCQQGIDGAHLAGYLESVIAALVDKLESDPAFPLNRLELLPSAQHQQLLVQGRGPASLRWRGLALPLQIEQQVQRTPQAVALRCGDTQLSYAQLDARANRLAHALIEQGIGRGARVGIHRERSPELLIALLAVLKTGAAYVVLDHRQTTARLRAIIADAGVSVALLDSRHSVLPVGGVDALYLDDAATDAQWLAEYPSTRPDIAIADDDSAYVLYTSGSTGTPKGVEILHRGLTDYCAFAREGYYAASLSGSLVVTSPAFDLTVPSLYVPLLTGGCVELIAADDDLAGFAARLEQADMPPVLLRLTPSHLQGLLQLADEAPRQTAHVFVIGGEAFGVDLARQLQAKYPQAQIYNHYGPTETVVGCSWYDVTANLADLQRTIPIGRAMSNTSLYVLDPQARLQPPGVAGELYIGGAGVAKGYLNQPELTAAKFVADPFEAGGRLYRSGDRVRWRHDGTLEFLGRLDDQVKLRGFRIELGDIESALRRHTSVRDAVAVVREGGEGGEAQLVAYVVADPADGLADSLKAQLAEQLPAYMQPSAYVVLARLPLTPNGKVDKGALPRPEQQAKQYISPETETEKILAAVWAGLLGLDVGRIGAGDNFFELGGHSILSIRLVVQLGERFPLPLGVRDLFRYPELRQLAAYLDTATPLRDGAWNPLVLLGSQQAGAALYCVPAAGLTAASYQALAQALQPQLALNVFEPRGFDAAQPPCADMDEIVRCNLQALREHQPRGPYHLAGHSFGGGVAFEMARELEAQGEQVELLLLDSMLYLQEQQRGGRSALSHLRQMFADEDEATAVADTPASDAAFRARFEGRLRQAGLLPLRGDDALLDKYIAAFDTQLALYSAYRPSGLLQGPVSLLLAKGGLARLDRDALVQHYGRCCAQLAEVAVVAGGHLSMLSPEHVQSLAWVMLQHTQAMPAAVVA</sequence>
<keyword evidence="8" id="KW-1185">Reference proteome</keyword>
<dbReference type="SUPFAM" id="SSF53474">
    <property type="entry name" value="alpha/beta-Hydrolases"/>
    <property type="match status" value="1"/>
</dbReference>
<dbReference type="Pfam" id="PF00975">
    <property type="entry name" value="Thioesterase"/>
    <property type="match status" value="1"/>
</dbReference>
<dbReference type="Pfam" id="PF00501">
    <property type="entry name" value="AMP-binding"/>
    <property type="match status" value="2"/>
</dbReference>
<dbReference type="SUPFAM" id="SSF47336">
    <property type="entry name" value="ACP-like"/>
    <property type="match status" value="3"/>
</dbReference>
<dbReference type="CDD" id="cd05930">
    <property type="entry name" value="A_NRPS"/>
    <property type="match status" value="1"/>
</dbReference>
<keyword evidence="3" id="KW-0596">Phosphopantetheine</keyword>
<dbReference type="Proteomes" id="UP000295293">
    <property type="component" value="Unassembled WGS sequence"/>
</dbReference>
<dbReference type="PROSITE" id="PS50075">
    <property type="entry name" value="CARRIER"/>
    <property type="match status" value="3"/>
</dbReference>
<organism evidence="7 8">
    <name type="scientific">Tahibacter aquaticus</name>
    <dbReference type="NCBI Taxonomy" id="520092"/>
    <lineage>
        <taxon>Bacteria</taxon>
        <taxon>Pseudomonadati</taxon>
        <taxon>Pseudomonadota</taxon>
        <taxon>Gammaproteobacteria</taxon>
        <taxon>Lysobacterales</taxon>
        <taxon>Rhodanobacteraceae</taxon>
        <taxon>Tahibacter</taxon>
    </lineage>
</organism>
<dbReference type="InterPro" id="IPR020806">
    <property type="entry name" value="PKS_PP-bd"/>
</dbReference>
<dbReference type="InterPro" id="IPR020845">
    <property type="entry name" value="AMP-binding_CS"/>
</dbReference>
<feature type="domain" description="Carrier" evidence="6">
    <location>
        <begin position="1651"/>
        <end position="1725"/>
    </location>
</feature>
<evidence type="ECO:0000256" key="5">
    <source>
        <dbReference type="ARBA" id="ARBA00022737"/>
    </source>
</evidence>
<dbReference type="FunFam" id="1.10.1200.10:FF:000005">
    <property type="entry name" value="Nonribosomal peptide synthetase 1"/>
    <property type="match status" value="2"/>
</dbReference>
<reference evidence="7 8" key="1">
    <citation type="submission" date="2019-03" db="EMBL/GenBank/DDBJ databases">
        <title>Genomic Encyclopedia of Type Strains, Phase IV (KMG-IV): sequencing the most valuable type-strain genomes for metagenomic binning, comparative biology and taxonomic classification.</title>
        <authorList>
            <person name="Goeker M."/>
        </authorList>
    </citation>
    <scope>NUCLEOTIDE SEQUENCE [LARGE SCALE GENOMIC DNA]</scope>
    <source>
        <strain evidence="7 8">DSM 21667</strain>
    </source>
</reference>
<feature type="non-terminal residue" evidence="7">
    <location>
        <position position="1"/>
    </location>
</feature>
<dbReference type="GO" id="GO:0043041">
    <property type="term" value="P:amino acid activation for nonribosomal peptide biosynthetic process"/>
    <property type="evidence" value="ECO:0007669"/>
    <property type="project" value="TreeGrafter"/>
</dbReference>
<comment type="similarity">
    <text evidence="2">Belongs to the ATP-dependent AMP-binding enzyme family.</text>
</comment>
<dbReference type="Gene3D" id="3.30.559.30">
    <property type="entry name" value="Nonribosomal peptide synthetase, condensation domain"/>
    <property type="match status" value="3"/>
</dbReference>
<dbReference type="InterPro" id="IPR020802">
    <property type="entry name" value="TesA-like"/>
</dbReference>
<dbReference type="GO" id="GO:0044550">
    <property type="term" value="P:secondary metabolite biosynthetic process"/>
    <property type="evidence" value="ECO:0007669"/>
    <property type="project" value="TreeGrafter"/>
</dbReference>
<dbReference type="Gene3D" id="1.10.1200.10">
    <property type="entry name" value="ACP-like"/>
    <property type="match status" value="3"/>
</dbReference>
<dbReference type="Gene3D" id="2.30.38.10">
    <property type="entry name" value="Luciferase, Domain 3"/>
    <property type="match status" value="2"/>
</dbReference>
<dbReference type="FunFam" id="2.30.38.10:FF:000001">
    <property type="entry name" value="Non-ribosomal peptide synthetase PvdI"/>
    <property type="match status" value="1"/>
</dbReference>
<dbReference type="Pfam" id="PF00668">
    <property type="entry name" value="Condensation"/>
    <property type="match status" value="3"/>
</dbReference>
<dbReference type="FunFam" id="1.10.1200.10:FF:000016">
    <property type="entry name" value="Non-ribosomal peptide synthase"/>
    <property type="match status" value="1"/>
</dbReference>
<evidence type="ECO:0000256" key="1">
    <source>
        <dbReference type="ARBA" id="ARBA00001957"/>
    </source>
</evidence>
<evidence type="ECO:0000256" key="4">
    <source>
        <dbReference type="ARBA" id="ARBA00022553"/>
    </source>
</evidence>
<dbReference type="Gene3D" id="3.30.559.10">
    <property type="entry name" value="Chloramphenicol acetyltransferase-like domain"/>
    <property type="match status" value="3"/>
</dbReference>
<proteinExistence type="inferred from homology"/>
<dbReference type="InterPro" id="IPR029058">
    <property type="entry name" value="AB_hydrolase_fold"/>
</dbReference>
<accession>A0A4R6Z0N0</accession>
<comment type="caution">
    <text evidence="7">The sequence shown here is derived from an EMBL/GenBank/DDBJ whole genome shotgun (WGS) entry which is preliminary data.</text>
</comment>
<dbReference type="InterPro" id="IPR045851">
    <property type="entry name" value="AMP-bd_C_sf"/>
</dbReference>
<dbReference type="OrthoDB" id="9030879at2"/>
<dbReference type="CDD" id="cd19543">
    <property type="entry name" value="DCL_NRPS"/>
    <property type="match status" value="1"/>
</dbReference>
<dbReference type="Pfam" id="PF13193">
    <property type="entry name" value="AMP-binding_C"/>
    <property type="match status" value="3"/>
</dbReference>
<dbReference type="SMART" id="SM00823">
    <property type="entry name" value="PKS_PP"/>
    <property type="match status" value="3"/>
</dbReference>
<feature type="domain" description="Carrier" evidence="6">
    <location>
        <begin position="121"/>
        <end position="195"/>
    </location>
</feature>